<dbReference type="EMBL" id="MAYH01000048">
    <property type="protein sequence ID" value="OCA68931.1"/>
    <property type="molecule type" value="Genomic_DNA"/>
</dbReference>
<dbReference type="OrthoDB" id="1189226at2"/>
<sequence>MKIEILTYLRDNPAQYSENTEYEGRIEPMSFSEIQNHEMIYNNGKPFPKVLKELLFLAGKSCYVLKHNVLDINEFQKDPREWIEESNKAINHPFYVIEICDFAESFLFVHLDEDDDPIVRHAELYCEEYNVPFILCLCRLSSFINHRIDIKKKDSDLF</sequence>
<evidence type="ECO:0000313" key="1">
    <source>
        <dbReference type="EMBL" id="OCA68931.1"/>
    </source>
</evidence>
<dbReference type="RefSeq" id="WP_065396031.1">
    <property type="nucleotide sequence ID" value="NZ_MAYH01000048.1"/>
</dbReference>
<protein>
    <recommendedName>
        <fullName evidence="3">Knr4/Smi1-like domain-containing protein</fullName>
    </recommendedName>
</protein>
<name>A0A1B8ZBE2_9FLAO</name>
<proteinExistence type="predicted"/>
<keyword evidence="2" id="KW-1185">Reference proteome</keyword>
<evidence type="ECO:0000313" key="2">
    <source>
        <dbReference type="Proteomes" id="UP000092651"/>
    </source>
</evidence>
<reference evidence="1 2" key="1">
    <citation type="submission" date="2016-07" db="EMBL/GenBank/DDBJ databases">
        <authorList>
            <person name="Jeong J.-J."/>
            <person name="Kim D.W."/>
            <person name="Sang M.K."/>
            <person name="Choi I.-G."/>
            <person name="Kim K.D."/>
        </authorList>
    </citation>
    <scope>NUCLEOTIDE SEQUENCE [LARGE SCALE GENOMIC DNA]</scope>
    <source>
        <strain evidence="1 2">UTM-3</strain>
    </source>
</reference>
<dbReference type="Proteomes" id="UP000092651">
    <property type="component" value="Unassembled WGS sequence"/>
</dbReference>
<accession>A0A1B8ZBE2</accession>
<organism evidence="1 2">
    <name type="scientific">Chryseobacterium artocarpi</name>
    <dbReference type="NCBI Taxonomy" id="1414727"/>
    <lineage>
        <taxon>Bacteria</taxon>
        <taxon>Pseudomonadati</taxon>
        <taxon>Bacteroidota</taxon>
        <taxon>Flavobacteriia</taxon>
        <taxon>Flavobacteriales</taxon>
        <taxon>Weeksellaceae</taxon>
        <taxon>Chryseobacterium group</taxon>
        <taxon>Chryseobacterium</taxon>
    </lineage>
</organism>
<evidence type="ECO:0008006" key="3">
    <source>
        <dbReference type="Google" id="ProtNLM"/>
    </source>
</evidence>
<dbReference type="AlphaFoldDB" id="A0A1B8ZBE2"/>
<gene>
    <name evidence="1" type="ORF">BBI01_17080</name>
</gene>
<comment type="caution">
    <text evidence="1">The sequence shown here is derived from an EMBL/GenBank/DDBJ whole genome shotgun (WGS) entry which is preliminary data.</text>
</comment>